<evidence type="ECO:0000256" key="2">
    <source>
        <dbReference type="ARBA" id="ARBA00037999"/>
    </source>
</evidence>
<dbReference type="Gene3D" id="3.90.1150.10">
    <property type="entry name" value="Aspartate Aminotransferase, domain 1"/>
    <property type="match status" value="1"/>
</dbReference>
<dbReference type="Proteomes" id="UP000320042">
    <property type="component" value="Unassembled WGS sequence"/>
</dbReference>
<dbReference type="GO" id="GO:0008483">
    <property type="term" value="F:transaminase activity"/>
    <property type="evidence" value="ECO:0007669"/>
    <property type="project" value="UniProtKB-KW"/>
</dbReference>
<feature type="active site" description="Proton acceptor" evidence="3">
    <location>
        <position position="189"/>
    </location>
</feature>
<evidence type="ECO:0000256" key="1">
    <source>
        <dbReference type="ARBA" id="ARBA00022898"/>
    </source>
</evidence>
<proteinExistence type="inferred from homology"/>
<name>A0A563U0M4_9SPHI</name>
<dbReference type="EMBL" id="VOEJ01000009">
    <property type="protein sequence ID" value="TWR25177.1"/>
    <property type="molecule type" value="Genomic_DNA"/>
</dbReference>
<dbReference type="Pfam" id="PF01041">
    <property type="entry name" value="DegT_DnrJ_EryC1"/>
    <property type="match status" value="1"/>
</dbReference>
<dbReference type="Gene3D" id="3.40.640.10">
    <property type="entry name" value="Type I PLP-dependent aspartate aminotransferase-like (Major domain)"/>
    <property type="match status" value="1"/>
</dbReference>
<comment type="caution">
    <text evidence="6">The sequence shown here is derived from an EMBL/GenBank/DDBJ whole genome shotgun (WGS) entry which is preliminary data.</text>
</comment>
<dbReference type="RefSeq" id="WP_146383148.1">
    <property type="nucleotide sequence ID" value="NZ_VOEJ01000009.1"/>
</dbReference>
<dbReference type="GO" id="GO:0000271">
    <property type="term" value="P:polysaccharide biosynthetic process"/>
    <property type="evidence" value="ECO:0007669"/>
    <property type="project" value="TreeGrafter"/>
</dbReference>
<evidence type="ECO:0000256" key="4">
    <source>
        <dbReference type="PIRSR" id="PIRSR000390-2"/>
    </source>
</evidence>
<dbReference type="PANTHER" id="PTHR30244:SF36">
    <property type="entry name" value="3-OXO-GLUCOSE-6-PHOSPHATE:GLUTAMATE AMINOTRANSFERASE"/>
    <property type="match status" value="1"/>
</dbReference>
<reference evidence="6 7" key="1">
    <citation type="submission" date="2019-07" db="EMBL/GenBank/DDBJ databases">
        <authorList>
            <person name="Kim J."/>
        </authorList>
    </citation>
    <scope>NUCLEOTIDE SEQUENCE [LARGE SCALE GENOMIC DNA]</scope>
    <source>
        <strain evidence="7">dk17</strain>
    </source>
</reference>
<evidence type="ECO:0000313" key="6">
    <source>
        <dbReference type="EMBL" id="TWR25177.1"/>
    </source>
</evidence>
<gene>
    <name evidence="6" type="ORF">FPZ43_17035</name>
</gene>
<dbReference type="CDD" id="cd00616">
    <property type="entry name" value="AHBA_syn"/>
    <property type="match status" value="1"/>
</dbReference>
<keyword evidence="6" id="KW-0032">Aminotransferase</keyword>
<sequence length="375" mass="41641">MHSRYIPFFDFSYINQLLEAEINEAFHDFYRSNWYILGKKLSSFEEQYAAFSGTQHCVGVANGLDALEIALKVLNIGPGDEVIVPSNTFIATWLAISHVGATIVPVEPLLTTSNIDPYKIEAAITAKTKAIMPVHLYGQACQMDEIMAIAYKHKLLVVEDNAQAHGATFKGKATGSFGHINATSFYPTKNFGALGDGGALTTDNADLARQAALMRNYGSEQKYHNEIVGYNSRLDELQAAFLSVKLSYLKRFTSERQEVAKQYDLLLANVNDIKLTHTAAGASHSYHLYVIHIDKREELQLFLKENGIETAIHYPVPPHLQNAYQHLGFKVGSFPIAEQLAKTCLSLPMYPGITTSDVGYVTDTIKRFYAKGAYN</sequence>
<evidence type="ECO:0000313" key="7">
    <source>
        <dbReference type="Proteomes" id="UP000320042"/>
    </source>
</evidence>
<dbReference type="InterPro" id="IPR015422">
    <property type="entry name" value="PyrdxlP-dep_Trfase_small"/>
</dbReference>
<dbReference type="PANTHER" id="PTHR30244">
    <property type="entry name" value="TRANSAMINASE"/>
    <property type="match status" value="1"/>
</dbReference>
<keyword evidence="7" id="KW-1185">Reference proteome</keyword>
<dbReference type="GO" id="GO:0030170">
    <property type="term" value="F:pyridoxal phosphate binding"/>
    <property type="evidence" value="ECO:0007669"/>
    <property type="project" value="TreeGrafter"/>
</dbReference>
<feature type="modified residue" description="N6-(pyridoxal phosphate)lysine" evidence="4">
    <location>
        <position position="189"/>
    </location>
</feature>
<keyword evidence="6" id="KW-0808">Transferase</keyword>
<comment type="similarity">
    <text evidence="2 5">Belongs to the DegT/DnrJ/EryC1 family.</text>
</comment>
<organism evidence="6 7">
    <name type="scientific">Mucilaginibacter pallidiroseus</name>
    <dbReference type="NCBI Taxonomy" id="2599295"/>
    <lineage>
        <taxon>Bacteria</taxon>
        <taxon>Pseudomonadati</taxon>
        <taxon>Bacteroidota</taxon>
        <taxon>Sphingobacteriia</taxon>
        <taxon>Sphingobacteriales</taxon>
        <taxon>Sphingobacteriaceae</taxon>
        <taxon>Mucilaginibacter</taxon>
    </lineage>
</organism>
<protein>
    <submittedName>
        <fullName evidence="6">DegT/DnrJ/EryC1/StrS family aminotransferase</fullName>
    </submittedName>
</protein>
<dbReference type="InterPro" id="IPR015421">
    <property type="entry name" value="PyrdxlP-dep_Trfase_major"/>
</dbReference>
<evidence type="ECO:0000256" key="5">
    <source>
        <dbReference type="RuleBase" id="RU004508"/>
    </source>
</evidence>
<accession>A0A563U0M4</accession>
<dbReference type="SUPFAM" id="SSF53383">
    <property type="entry name" value="PLP-dependent transferases"/>
    <property type="match status" value="1"/>
</dbReference>
<dbReference type="InterPro" id="IPR015424">
    <property type="entry name" value="PyrdxlP-dep_Trfase"/>
</dbReference>
<keyword evidence="1 4" id="KW-0663">Pyridoxal phosphate</keyword>
<dbReference type="PIRSF" id="PIRSF000390">
    <property type="entry name" value="PLP_StrS"/>
    <property type="match status" value="1"/>
</dbReference>
<dbReference type="InterPro" id="IPR000653">
    <property type="entry name" value="DegT/StrS_aminotransferase"/>
</dbReference>
<evidence type="ECO:0000256" key="3">
    <source>
        <dbReference type="PIRSR" id="PIRSR000390-1"/>
    </source>
</evidence>
<dbReference type="AlphaFoldDB" id="A0A563U0M4"/>
<dbReference type="OrthoDB" id="9804264at2"/>